<evidence type="ECO:0000313" key="3">
    <source>
        <dbReference type="Proteomes" id="UP000187074"/>
    </source>
</evidence>
<dbReference type="InterPro" id="IPR005149">
    <property type="entry name" value="Tscrpt_reg_PadR_N"/>
</dbReference>
<accession>A0A1R1B1X5</accession>
<dbReference type="OrthoDB" id="2374094at2"/>
<evidence type="ECO:0000313" key="2">
    <source>
        <dbReference type="EMBL" id="OME92818.1"/>
    </source>
</evidence>
<dbReference type="AlphaFoldDB" id="A0A1R1B1X5"/>
<proteinExistence type="predicted"/>
<dbReference type="InterPro" id="IPR052509">
    <property type="entry name" value="Metal_resp_DNA-bind_regulator"/>
</dbReference>
<dbReference type="RefSeq" id="WP_076322846.1">
    <property type="nucleotide sequence ID" value="NZ_JBCNGN010000022.1"/>
</dbReference>
<feature type="domain" description="Transcription regulator PadR N-terminal" evidence="1">
    <location>
        <begin position="6"/>
        <end position="79"/>
    </location>
</feature>
<organism evidence="2 3">
    <name type="scientific">Paenibacillus lautus</name>
    <name type="common">Bacillus lautus</name>
    <dbReference type="NCBI Taxonomy" id="1401"/>
    <lineage>
        <taxon>Bacteria</taxon>
        <taxon>Bacillati</taxon>
        <taxon>Bacillota</taxon>
        <taxon>Bacilli</taxon>
        <taxon>Bacillales</taxon>
        <taxon>Paenibacillaceae</taxon>
        <taxon>Paenibacillus</taxon>
    </lineage>
</organism>
<gene>
    <name evidence="2" type="ORF">BK123_13125</name>
</gene>
<dbReference type="Proteomes" id="UP000187074">
    <property type="component" value="Unassembled WGS sequence"/>
</dbReference>
<dbReference type="InterPro" id="IPR036388">
    <property type="entry name" value="WH-like_DNA-bd_sf"/>
</dbReference>
<name>A0A1R1B1X5_PAELA</name>
<sequence>MYEIFVLGELMTGDKHGYMLQEILKNAGGPYRQISSGTLYPLLSRMVDHEWIHLRLDESGGGKRPRKIYGITDSGRKKFLELMENPLEYNMDTEQIFHFKMVYFRYVPKKVRLDCLEQYLIYLETNLKHVTDFEAEITFYKPDPEKQRLQLLRVLDHRKQIGMTNIEWIRKEISTVKSEED</sequence>
<dbReference type="STRING" id="1401.BK123_13125"/>
<dbReference type="Gene3D" id="1.10.10.10">
    <property type="entry name" value="Winged helix-like DNA-binding domain superfamily/Winged helix DNA-binding domain"/>
    <property type="match status" value="1"/>
</dbReference>
<dbReference type="SUPFAM" id="SSF46785">
    <property type="entry name" value="Winged helix' DNA-binding domain"/>
    <property type="match status" value="1"/>
</dbReference>
<dbReference type="PANTHER" id="PTHR33169">
    <property type="entry name" value="PADR-FAMILY TRANSCRIPTIONAL REGULATOR"/>
    <property type="match status" value="1"/>
</dbReference>
<protein>
    <submittedName>
        <fullName evidence="2">PadR family transcriptional regulator</fullName>
    </submittedName>
</protein>
<dbReference type="EMBL" id="MRTF01000004">
    <property type="protein sequence ID" value="OME92818.1"/>
    <property type="molecule type" value="Genomic_DNA"/>
</dbReference>
<reference evidence="2 3" key="1">
    <citation type="submission" date="2016-11" db="EMBL/GenBank/DDBJ databases">
        <title>Paenibacillus species isolates.</title>
        <authorList>
            <person name="Beno S.M."/>
        </authorList>
    </citation>
    <scope>NUCLEOTIDE SEQUENCE [LARGE SCALE GENOMIC DNA]</scope>
    <source>
        <strain evidence="2 3">FSL F4-0100</strain>
    </source>
</reference>
<comment type="caution">
    <text evidence="2">The sequence shown here is derived from an EMBL/GenBank/DDBJ whole genome shotgun (WGS) entry which is preliminary data.</text>
</comment>
<evidence type="ECO:0000259" key="1">
    <source>
        <dbReference type="Pfam" id="PF03551"/>
    </source>
</evidence>
<dbReference type="InterPro" id="IPR036390">
    <property type="entry name" value="WH_DNA-bd_sf"/>
</dbReference>
<dbReference type="Pfam" id="PF03551">
    <property type="entry name" value="PadR"/>
    <property type="match status" value="1"/>
</dbReference>
<dbReference type="PANTHER" id="PTHR33169:SF14">
    <property type="entry name" value="TRANSCRIPTIONAL REGULATOR RV3488"/>
    <property type="match status" value="1"/>
</dbReference>